<dbReference type="PROSITE" id="PS00460">
    <property type="entry name" value="GLUTATHIONE_PEROXID_1"/>
    <property type="match status" value="1"/>
</dbReference>
<keyword evidence="3 5" id="KW-0560">Oxidoreductase</keyword>
<dbReference type="PIRSF" id="PIRSF000303">
    <property type="entry name" value="Glutathion_perox"/>
    <property type="match status" value="1"/>
</dbReference>
<sequence>MSASFSLALYFRHLIFFHFMLLVLTIPLVAKSNTCPSIYQHTMKKLDSTENYEFCQQLNNKVVLFVNTASQCGFTPQFKQLETLYQEYKDQGLMVVGFPSNDFMQDRGTEKQIAKVCYSNYGVTFPMMEKSKVLGSDANPIYKTLAIQSGKPVGWNFQKYLVNKKGEVVAVFPSNMSPLANDITSVIITQLKQ</sequence>
<accession>A0A0U1P5P1</accession>
<name>A0A0U1P5P1_PHOLE</name>
<dbReference type="eggNOG" id="COG0386">
    <property type="taxonomic scope" value="Bacteria"/>
</dbReference>
<dbReference type="EMBL" id="DF196819">
    <property type="protein sequence ID" value="GAD29987.1"/>
    <property type="molecule type" value="Genomic_DNA"/>
</dbReference>
<evidence type="ECO:0000256" key="4">
    <source>
        <dbReference type="PIRSR" id="PIRSR000303-1"/>
    </source>
</evidence>
<proteinExistence type="inferred from homology"/>
<dbReference type="PRINTS" id="PR01011">
    <property type="entry name" value="GLUTPROXDASE"/>
</dbReference>
<evidence type="ECO:0000256" key="5">
    <source>
        <dbReference type="RuleBase" id="RU000499"/>
    </source>
</evidence>
<dbReference type="SUPFAM" id="SSF52833">
    <property type="entry name" value="Thioredoxin-like"/>
    <property type="match status" value="1"/>
</dbReference>
<dbReference type="InterPro" id="IPR000889">
    <property type="entry name" value="Glutathione_peroxidase"/>
</dbReference>
<dbReference type="GO" id="GO:0034599">
    <property type="term" value="P:cellular response to oxidative stress"/>
    <property type="evidence" value="ECO:0007669"/>
    <property type="project" value="TreeGrafter"/>
</dbReference>
<feature type="active site" evidence="4">
    <location>
        <position position="72"/>
    </location>
</feature>
<dbReference type="CDD" id="cd00340">
    <property type="entry name" value="GSH_Peroxidase"/>
    <property type="match status" value="1"/>
</dbReference>
<dbReference type="AlphaFoldDB" id="A0A0U1P5P1"/>
<protein>
    <recommendedName>
        <fullName evidence="5">Glutathione peroxidase</fullName>
    </recommendedName>
</protein>
<evidence type="ECO:0000256" key="2">
    <source>
        <dbReference type="ARBA" id="ARBA00022559"/>
    </source>
</evidence>
<dbReference type="Pfam" id="PF00255">
    <property type="entry name" value="GSHPx"/>
    <property type="match status" value="1"/>
</dbReference>
<keyword evidence="2 5" id="KW-0575">Peroxidase</keyword>
<reference evidence="7" key="1">
    <citation type="submission" date="2012-12" db="EMBL/GenBank/DDBJ databases">
        <title>Genome Sequence of Photobacterium leiognathi lrivu.4.1.</title>
        <authorList>
            <person name="Urbanczyk H."/>
            <person name="Ogura Y."/>
            <person name="Hayashi T."/>
            <person name="Dunlap P.V."/>
        </authorList>
    </citation>
    <scope>NUCLEOTIDE SEQUENCE [LARGE SCALE GENOMIC DNA]</scope>
    <source>
        <strain evidence="7">lrivu.4.1</strain>
    </source>
</reference>
<dbReference type="InterPro" id="IPR036249">
    <property type="entry name" value="Thioredoxin-like_sf"/>
</dbReference>
<dbReference type="HOGENOM" id="CLU_029507_1_3_6"/>
<comment type="similarity">
    <text evidence="1 5">Belongs to the glutathione peroxidase family.</text>
</comment>
<dbReference type="InterPro" id="IPR029759">
    <property type="entry name" value="GPX_AS"/>
</dbReference>
<evidence type="ECO:0000313" key="6">
    <source>
        <dbReference type="EMBL" id="GAD29987.1"/>
    </source>
</evidence>
<dbReference type="PROSITE" id="PS51355">
    <property type="entry name" value="GLUTATHIONE_PEROXID_3"/>
    <property type="match status" value="1"/>
</dbReference>
<dbReference type="PANTHER" id="PTHR11592:SF78">
    <property type="entry name" value="GLUTATHIONE PEROXIDASE"/>
    <property type="match status" value="1"/>
</dbReference>
<organism evidence="6 7">
    <name type="scientific">Photobacterium leiognathi lrivu.4.1</name>
    <dbReference type="NCBI Taxonomy" id="1248232"/>
    <lineage>
        <taxon>Bacteria</taxon>
        <taxon>Pseudomonadati</taxon>
        <taxon>Pseudomonadota</taxon>
        <taxon>Gammaproteobacteria</taxon>
        <taxon>Vibrionales</taxon>
        <taxon>Vibrionaceae</taxon>
        <taxon>Photobacterium</taxon>
    </lineage>
</organism>
<gene>
    <name evidence="6" type="ORF">PLEI_1641</name>
</gene>
<dbReference type="Proteomes" id="UP000030675">
    <property type="component" value="Unassembled WGS sequence"/>
</dbReference>
<evidence type="ECO:0000256" key="3">
    <source>
        <dbReference type="ARBA" id="ARBA00023002"/>
    </source>
</evidence>
<evidence type="ECO:0000313" key="7">
    <source>
        <dbReference type="Proteomes" id="UP000030675"/>
    </source>
</evidence>
<evidence type="ECO:0000256" key="1">
    <source>
        <dbReference type="ARBA" id="ARBA00006926"/>
    </source>
</evidence>
<dbReference type="Gene3D" id="3.40.30.10">
    <property type="entry name" value="Glutaredoxin"/>
    <property type="match status" value="1"/>
</dbReference>
<dbReference type="GO" id="GO:0004601">
    <property type="term" value="F:peroxidase activity"/>
    <property type="evidence" value="ECO:0007669"/>
    <property type="project" value="UniProtKB-KW"/>
</dbReference>
<dbReference type="PANTHER" id="PTHR11592">
    <property type="entry name" value="GLUTATHIONE PEROXIDASE"/>
    <property type="match status" value="1"/>
</dbReference>